<dbReference type="RefSeq" id="WP_068684655.1">
    <property type="nucleotide sequence ID" value="NZ_LYPA01000065.1"/>
</dbReference>
<gene>
    <name evidence="5" type="ORF">A7K91_11810</name>
</gene>
<dbReference type="Pfam" id="PF12833">
    <property type="entry name" value="HTH_18"/>
    <property type="match status" value="1"/>
</dbReference>
<evidence type="ECO:0000313" key="6">
    <source>
        <dbReference type="Proteomes" id="UP000092024"/>
    </source>
</evidence>
<sequence>MNKQPEHYLCGKFISEGNWSHMRRSGMPYEIIVMLEGEMFIAEDNERYHVKADDMLLLRSGRTHYGYEKSYRRVSFFWVHFNMEEGPFIDLPSHATLKLPSSVNQLFKQLLHVSTFSGDEADAALLLLLSELKRQAGGAYRPHSATVDQICRWVDIHLNQDINVQKVAEEFNFNKEYISKMVKREKGVGLKTYILNGRMDRARQLLLNTHRSVKEIAVECGFSDYKLFLRRFRQYEGVTPSQYRNRLYSVPLNN</sequence>
<keyword evidence="1" id="KW-0805">Transcription regulation</keyword>
<dbReference type="InterPro" id="IPR009057">
    <property type="entry name" value="Homeodomain-like_sf"/>
</dbReference>
<dbReference type="InterPro" id="IPR018060">
    <property type="entry name" value="HTH_AraC"/>
</dbReference>
<evidence type="ECO:0000259" key="4">
    <source>
        <dbReference type="PROSITE" id="PS01124"/>
    </source>
</evidence>
<dbReference type="STRING" id="1844972.A7K91_11810"/>
<keyword evidence="3" id="KW-0804">Transcription</keyword>
<dbReference type="EMBL" id="LYPA01000065">
    <property type="protein sequence ID" value="OBR64211.1"/>
    <property type="molecule type" value="Genomic_DNA"/>
</dbReference>
<feature type="domain" description="HTH araC/xylS-type" evidence="4">
    <location>
        <begin position="148"/>
        <end position="246"/>
    </location>
</feature>
<dbReference type="GO" id="GO:0043565">
    <property type="term" value="F:sequence-specific DNA binding"/>
    <property type="evidence" value="ECO:0007669"/>
    <property type="project" value="InterPro"/>
</dbReference>
<name>A0A1A5YEZ2_9BACL</name>
<dbReference type="PRINTS" id="PR00032">
    <property type="entry name" value="HTHARAC"/>
</dbReference>
<dbReference type="InterPro" id="IPR003313">
    <property type="entry name" value="AraC-bd"/>
</dbReference>
<dbReference type="InterPro" id="IPR018062">
    <property type="entry name" value="HTH_AraC-typ_CS"/>
</dbReference>
<proteinExistence type="predicted"/>
<keyword evidence="2" id="KW-0238">DNA-binding</keyword>
<dbReference type="PANTHER" id="PTHR43280:SF28">
    <property type="entry name" value="HTH-TYPE TRANSCRIPTIONAL ACTIVATOR RHAS"/>
    <property type="match status" value="1"/>
</dbReference>
<dbReference type="PROSITE" id="PS01124">
    <property type="entry name" value="HTH_ARAC_FAMILY_2"/>
    <property type="match status" value="1"/>
</dbReference>
<protein>
    <submittedName>
        <fullName evidence="5">AraC family transcriptional regulator</fullName>
    </submittedName>
</protein>
<dbReference type="InterPro" id="IPR037923">
    <property type="entry name" value="HTH-like"/>
</dbReference>
<dbReference type="SUPFAM" id="SSF51215">
    <property type="entry name" value="Regulatory protein AraC"/>
    <property type="match status" value="1"/>
</dbReference>
<dbReference type="OrthoDB" id="192171at2"/>
<evidence type="ECO:0000256" key="1">
    <source>
        <dbReference type="ARBA" id="ARBA00023015"/>
    </source>
</evidence>
<dbReference type="SMART" id="SM00342">
    <property type="entry name" value="HTH_ARAC"/>
    <property type="match status" value="1"/>
</dbReference>
<dbReference type="PANTHER" id="PTHR43280">
    <property type="entry name" value="ARAC-FAMILY TRANSCRIPTIONAL REGULATOR"/>
    <property type="match status" value="1"/>
</dbReference>
<accession>A0A1A5YEZ2</accession>
<dbReference type="Gene3D" id="1.10.10.60">
    <property type="entry name" value="Homeodomain-like"/>
    <property type="match status" value="2"/>
</dbReference>
<dbReference type="AlphaFoldDB" id="A0A1A5YEZ2"/>
<dbReference type="PROSITE" id="PS00041">
    <property type="entry name" value="HTH_ARAC_FAMILY_1"/>
    <property type="match status" value="1"/>
</dbReference>
<evidence type="ECO:0000256" key="3">
    <source>
        <dbReference type="ARBA" id="ARBA00023163"/>
    </source>
</evidence>
<keyword evidence="6" id="KW-1185">Reference proteome</keyword>
<reference evidence="5 6" key="1">
    <citation type="submission" date="2016-05" db="EMBL/GenBank/DDBJ databases">
        <title>Paenibacillus oryzae. sp. nov., isolated from the rice root.</title>
        <authorList>
            <person name="Zhang J."/>
            <person name="Zhang X."/>
        </authorList>
    </citation>
    <scope>NUCLEOTIDE SEQUENCE [LARGE SCALE GENOMIC DNA]</scope>
    <source>
        <strain evidence="5 6">1DrF-4</strain>
    </source>
</reference>
<dbReference type="SUPFAM" id="SSF46689">
    <property type="entry name" value="Homeodomain-like"/>
    <property type="match status" value="1"/>
</dbReference>
<evidence type="ECO:0000313" key="5">
    <source>
        <dbReference type="EMBL" id="OBR64211.1"/>
    </source>
</evidence>
<dbReference type="Proteomes" id="UP000092024">
    <property type="component" value="Unassembled WGS sequence"/>
</dbReference>
<organism evidence="5 6">
    <name type="scientific">Paenibacillus oryzae</name>
    <dbReference type="NCBI Taxonomy" id="1844972"/>
    <lineage>
        <taxon>Bacteria</taxon>
        <taxon>Bacillati</taxon>
        <taxon>Bacillota</taxon>
        <taxon>Bacilli</taxon>
        <taxon>Bacillales</taxon>
        <taxon>Paenibacillaceae</taxon>
        <taxon>Paenibacillus</taxon>
    </lineage>
</organism>
<evidence type="ECO:0000256" key="2">
    <source>
        <dbReference type="ARBA" id="ARBA00023125"/>
    </source>
</evidence>
<dbReference type="Pfam" id="PF02311">
    <property type="entry name" value="AraC_binding"/>
    <property type="match status" value="1"/>
</dbReference>
<dbReference type="GO" id="GO:0003700">
    <property type="term" value="F:DNA-binding transcription factor activity"/>
    <property type="evidence" value="ECO:0007669"/>
    <property type="project" value="InterPro"/>
</dbReference>
<comment type="caution">
    <text evidence="5">The sequence shown here is derived from an EMBL/GenBank/DDBJ whole genome shotgun (WGS) entry which is preliminary data.</text>
</comment>
<dbReference type="InterPro" id="IPR020449">
    <property type="entry name" value="Tscrpt_reg_AraC-type_HTH"/>
</dbReference>